<dbReference type="GO" id="GO:0072344">
    <property type="term" value="P:rescue of stalled ribosome"/>
    <property type="evidence" value="ECO:0007669"/>
    <property type="project" value="UniProtKB-UniRule"/>
</dbReference>
<comment type="function">
    <text evidence="7">Hydrolyzes ribosome-free peptidyl-tRNAs (with 1 or more amino acids incorporated), which drop off the ribosome during protein synthesis, or as a result of ribosome stalling.</text>
</comment>
<feature type="active site" description="Proton acceptor" evidence="7">
    <location>
        <position position="19"/>
    </location>
</feature>
<feature type="binding site" evidence="7">
    <location>
        <position position="66"/>
    </location>
    <ligand>
        <name>tRNA</name>
        <dbReference type="ChEBI" id="CHEBI:17843"/>
    </ligand>
</feature>
<dbReference type="AlphaFoldDB" id="A0A523RRF5"/>
<evidence type="ECO:0000256" key="2">
    <source>
        <dbReference type="ARBA" id="ARBA00022555"/>
    </source>
</evidence>
<dbReference type="InterPro" id="IPR018171">
    <property type="entry name" value="Pept_tRNA_hydro_CS"/>
</dbReference>
<comment type="caution">
    <text evidence="10">The sequence shown here is derived from an EMBL/GenBank/DDBJ whole genome shotgun (WGS) entry which is preliminary data.</text>
</comment>
<sequence length="185" mass="20965">MRVIFGLGNPGKEYEGTRHNVGFRVVDRLSQKYKVKLDSYLCQCWMGEGRIDEERILLAKPLTFVNAAGGSLSQIKQKYRIKLEDIILISDDADLDLGKLRIARRGGDGGHKGLGSIIESLKTEEIPRLKIGIGRPDKEIELEEYVLGRFSSEERRIIEEAVDKATEAIEVMIKRGIDKAMREYN</sequence>
<keyword evidence="4 7" id="KW-0694">RNA-binding</keyword>
<dbReference type="NCBIfam" id="TIGR00447">
    <property type="entry name" value="pth"/>
    <property type="match status" value="1"/>
</dbReference>
<comment type="function">
    <text evidence="7">Catalyzes the release of premature peptidyl moieties from peptidyl-tRNA molecules trapped in stalled 50S ribosomal subunits, and thus maintains levels of free tRNAs and 50S ribosomes.</text>
</comment>
<evidence type="ECO:0000313" key="11">
    <source>
        <dbReference type="Proteomes" id="UP000316360"/>
    </source>
</evidence>
<feature type="site" description="Discriminates between blocked and unblocked aminoacyl-tRNA" evidence="7">
    <location>
        <position position="9"/>
    </location>
</feature>
<keyword evidence="3 7" id="KW-0378">Hydrolase</keyword>
<gene>
    <name evidence="7" type="primary">pth</name>
    <name evidence="10" type="ORF">E3J84_06315</name>
</gene>
<proteinExistence type="inferred from homology"/>
<comment type="caution">
    <text evidence="7">Lacks conserved residue(s) required for the propagation of feature annotation.</text>
</comment>
<dbReference type="PANTHER" id="PTHR17224">
    <property type="entry name" value="PEPTIDYL-TRNA HYDROLASE"/>
    <property type="match status" value="1"/>
</dbReference>
<evidence type="ECO:0000256" key="3">
    <source>
        <dbReference type="ARBA" id="ARBA00022801"/>
    </source>
</evidence>
<keyword evidence="2 7" id="KW-0820">tRNA-binding</keyword>
<comment type="subcellular location">
    <subcellularLocation>
        <location evidence="7">Cytoplasm</location>
    </subcellularLocation>
</comment>
<evidence type="ECO:0000256" key="7">
    <source>
        <dbReference type="HAMAP-Rule" id="MF_00083"/>
    </source>
</evidence>
<comment type="subunit">
    <text evidence="7">Monomer.</text>
</comment>
<keyword evidence="7" id="KW-0963">Cytoplasm</keyword>
<dbReference type="SUPFAM" id="SSF53178">
    <property type="entry name" value="Peptidyl-tRNA hydrolase-like"/>
    <property type="match status" value="1"/>
</dbReference>
<evidence type="ECO:0000256" key="4">
    <source>
        <dbReference type="ARBA" id="ARBA00022884"/>
    </source>
</evidence>
<evidence type="ECO:0000256" key="5">
    <source>
        <dbReference type="ARBA" id="ARBA00038063"/>
    </source>
</evidence>
<dbReference type="CDD" id="cd00462">
    <property type="entry name" value="PTH"/>
    <property type="match status" value="1"/>
</dbReference>
<dbReference type="FunFam" id="3.40.50.1470:FF:000001">
    <property type="entry name" value="Peptidyl-tRNA hydrolase"/>
    <property type="match status" value="1"/>
</dbReference>
<feature type="binding site" evidence="7">
    <location>
        <position position="14"/>
    </location>
    <ligand>
        <name>tRNA</name>
        <dbReference type="ChEBI" id="CHEBI:17843"/>
    </ligand>
</feature>
<feature type="binding site" evidence="7">
    <location>
        <position position="64"/>
    </location>
    <ligand>
        <name>tRNA</name>
        <dbReference type="ChEBI" id="CHEBI:17843"/>
    </ligand>
</feature>
<comment type="similarity">
    <text evidence="5 7 9">Belongs to the PTH family.</text>
</comment>
<feature type="site" description="Stabilizes the basic form of H active site to accept a proton" evidence="7">
    <location>
        <position position="91"/>
    </location>
</feature>
<name>A0A523RRF5_UNCAE</name>
<dbReference type="GO" id="GO:0005737">
    <property type="term" value="C:cytoplasm"/>
    <property type="evidence" value="ECO:0007669"/>
    <property type="project" value="UniProtKB-SubCell"/>
</dbReference>
<dbReference type="HAMAP" id="MF_00083">
    <property type="entry name" value="Pept_tRNA_hydro_bact"/>
    <property type="match status" value="1"/>
</dbReference>
<dbReference type="Proteomes" id="UP000316360">
    <property type="component" value="Unassembled WGS sequence"/>
</dbReference>
<dbReference type="EMBL" id="SOKJ01000363">
    <property type="protein sequence ID" value="TET08334.1"/>
    <property type="molecule type" value="Genomic_DNA"/>
</dbReference>
<evidence type="ECO:0000256" key="8">
    <source>
        <dbReference type="RuleBase" id="RU000673"/>
    </source>
</evidence>
<dbReference type="GO" id="GO:0004045">
    <property type="term" value="F:peptidyl-tRNA hydrolase activity"/>
    <property type="evidence" value="ECO:0007669"/>
    <property type="project" value="UniProtKB-UniRule"/>
</dbReference>
<dbReference type="GO" id="GO:0006515">
    <property type="term" value="P:protein quality control for misfolded or incompletely synthesized proteins"/>
    <property type="evidence" value="ECO:0007669"/>
    <property type="project" value="UniProtKB-UniRule"/>
</dbReference>
<evidence type="ECO:0000313" key="10">
    <source>
        <dbReference type="EMBL" id="TET08334.1"/>
    </source>
</evidence>
<comment type="catalytic activity">
    <reaction evidence="7 8">
        <text>an N-acyl-L-alpha-aminoacyl-tRNA + H2O = an N-acyl-L-amino acid + a tRNA + H(+)</text>
        <dbReference type="Rhea" id="RHEA:54448"/>
        <dbReference type="Rhea" id="RHEA-COMP:10123"/>
        <dbReference type="Rhea" id="RHEA-COMP:13883"/>
        <dbReference type="ChEBI" id="CHEBI:15377"/>
        <dbReference type="ChEBI" id="CHEBI:15378"/>
        <dbReference type="ChEBI" id="CHEBI:59874"/>
        <dbReference type="ChEBI" id="CHEBI:78442"/>
        <dbReference type="ChEBI" id="CHEBI:138191"/>
        <dbReference type="EC" id="3.1.1.29"/>
    </reaction>
</comment>
<dbReference type="Gene3D" id="3.40.50.1470">
    <property type="entry name" value="Peptidyl-tRNA hydrolase"/>
    <property type="match status" value="1"/>
</dbReference>
<evidence type="ECO:0000256" key="6">
    <source>
        <dbReference type="ARBA" id="ARBA00050038"/>
    </source>
</evidence>
<accession>A0A523RRF5</accession>
<dbReference type="EC" id="3.1.1.29" evidence="1 7"/>
<protein>
    <recommendedName>
        <fullName evidence="6 7">Peptidyl-tRNA hydrolase</fullName>
        <shortName evidence="7">Pth</shortName>
        <ecNumber evidence="1 7">3.1.1.29</ecNumber>
    </recommendedName>
</protein>
<dbReference type="PANTHER" id="PTHR17224:SF1">
    <property type="entry name" value="PEPTIDYL-TRNA HYDROLASE"/>
    <property type="match status" value="1"/>
</dbReference>
<evidence type="ECO:0000256" key="1">
    <source>
        <dbReference type="ARBA" id="ARBA00013260"/>
    </source>
</evidence>
<evidence type="ECO:0000256" key="9">
    <source>
        <dbReference type="RuleBase" id="RU004320"/>
    </source>
</evidence>
<dbReference type="InterPro" id="IPR036416">
    <property type="entry name" value="Pept_tRNA_hydro_sf"/>
</dbReference>
<dbReference type="GO" id="GO:0000049">
    <property type="term" value="F:tRNA binding"/>
    <property type="evidence" value="ECO:0007669"/>
    <property type="project" value="UniProtKB-UniRule"/>
</dbReference>
<reference evidence="10 11" key="1">
    <citation type="submission" date="2019-03" db="EMBL/GenBank/DDBJ databases">
        <title>Metabolic potential of uncultured bacteria and archaea associated with petroleum seepage in deep-sea sediments.</title>
        <authorList>
            <person name="Dong X."/>
            <person name="Hubert C."/>
        </authorList>
    </citation>
    <scope>NUCLEOTIDE SEQUENCE [LARGE SCALE GENOMIC DNA]</scope>
    <source>
        <strain evidence="10">E44_bin7</strain>
    </source>
</reference>
<dbReference type="Pfam" id="PF01195">
    <property type="entry name" value="Pept_tRNA_hydro"/>
    <property type="match status" value="1"/>
</dbReference>
<dbReference type="InterPro" id="IPR001328">
    <property type="entry name" value="Pept_tRNA_hydro"/>
</dbReference>
<dbReference type="PROSITE" id="PS01195">
    <property type="entry name" value="PEPT_TRNA_HYDROL_1"/>
    <property type="match status" value="1"/>
</dbReference>
<organism evidence="10 11">
    <name type="scientific">Aerophobetes bacterium</name>
    <dbReference type="NCBI Taxonomy" id="2030807"/>
    <lineage>
        <taxon>Bacteria</taxon>
        <taxon>Candidatus Aerophobota</taxon>
    </lineage>
</organism>